<keyword evidence="1 3" id="KW-0479">Metal-binding</keyword>
<evidence type="ECO:0000259" key="5">
    <source>
        <dbReference type="PROSITE" id="PS51007"/>
    </source>
</evidence>
<sequence length="243" mass="26156">MQFLLVLSLLVSLVAARHDLFVSKRVAVERCFAYPAADDPNFLHCLQDLICSGPTFPNSTTVPVANSTVVPTPAPPPPTTTVSVPSPCSPDGACDCSKIEDKDGDEYFQCITNPACERCHLSTTTTTSSSIASPTLTQTTPRTFSPGTYTVLINGTTSIMVLPTQATVTLTKVVTPDITSDATTSSEATPYATNTACHDCDCSLIADKQSEDYFECMTDPECETCRSGQQARLFNRKGFVRRM</sequence>
<dbReference type="OrthoDB" id="4941480at2759"/>
<dbReference type="EMBL" id="CDHN01000006">
    <property type="protein sequence ID" value="CEJ94292.1"/>
    <property type="molecule type" value="Genomic_DNA"/>
</dbReference>
<accession>A0A0A1TS88</accession>
<evidence type="ECO:0000256" key="2">
    <source>
        <dbReference type="ARBA" id="ARBA00023004"/>
    </source>
</evidence>
<keyword evidence="7" id="KW-1185">Reference proteome</keyword>
<name>A0A0A1TS88_9HYPO</name>
<dbReference type="GO" id="GO:0046872">
    <property type="term" value="F:metal ion binding"/>
    <property type="evidence" value="ECO:0007669"/>
    <property type="project" value="UniProtKB-KW"/>
</dbReference>
<feature type="domain" description="Cytochrome c" evidence="5">
    <location>
        <begin position="99"/>
        <end position="190"/>
    </location>
</feature>
<evidence type="ECO:0000313" key="7">
    <source>
        <dbReference type="Proteomes" id="UP000039046"/>
    </source>
</evidence>
<dbReference type="GO" id="GO:0009055">
    <property type="term" value="F:electron transfer activity"/>
    <property type="evidence" value="ECO:0007669"/>
    <property type="project" value="InterPro"/>
</dbReference>
<protein>
    <recommendedName>
        <fullName evidence="5">Cytochrome c domain-containing protein</fullName>
    </recommendedName>
</protein>
<gene>
    <name evidence="6" type="ORF">VHEMI09833</name>
</gene>
<evidence type="ECO:0000313" key="6">
    <source>
        <dbReference type="EMBL" id="CEJ94292.1"/>
    </source>
</evidence>
<keyword evidence="4" id="KW-0732">Signal</keyword>
<reference evidence="6 7" key="1">
    <citation type="journal article" date="2015" name="Genome Announc.">
        <title>Draft Genome Sequence and Gene Annotation of the Entomopathogenic Fungus Verticillium hemipterigenum.</title>
        <authorList>
            <person name="Horn F."/>
            <person name="Habel A."/>
            <person name="Scharf D.H."/>
            <person name="Dworschak J."/>
            <person name="Brakhage A.A."/>
            <person name="Guthke R."/>
            <person name="Hertweck C."/>
            <person name="Linde J."/>
        </authorList>
    </citation>
    <scope>NUCLEOTIDE SEQUENCE [LARGE SCALE GENOMIC DNA]</scope>
</reference>
<feature type="chain" id="PRO_5001979923" description="Cytochrome c domain-containing protein" evidence="4">
    <location>
        <begin position="17"/>
        <end position="243"/>
    </location>
</feature>
<dbReference type="PROSITE" id="PS51007">
    <property type="entry name" value="CYTC"/>
    <property type="match status" value="1"/>
</dbReference>
<evidence type="ECO:0000256" key="1">
    <source>
        <dbReference type="ARBA" id="ARBA00022723"/>
    </source>
</evidence>
<feature type="signal peptide" evidence="4">
    <location>
        <begin position="1"/>
        <end position="16"/>
    </location>
</feature>
<keyword evidence="2 3" id="KW-0408">Iron</keyword>
<dbReference type="GO" id="GO:0020037">
    <property type="term" value="F:heme binding"/>
    <property type="evidence" value="ECO:0007669"/>
    <property type="project" value="InterPro"/>
</dbReference>
<dbReference type="HOGENOM" id="CLU_1143235_0_0_1"/>
<keyword evidence="3" id="KW-0349">Heme</keyword>
<proteinExistence type="predicted"/>
<dbReference type="Proteomes" id="UP000039046">
    <property type="component" value="Unassembled WGS sequence"/>
</dbReference>
<evidence type="ECO:0000256" key="4">
    <source>
        <dbReference type="SAM" id="SignalP"/>
    </source>
</evidence>
<dbReference type="InterPro" id="IPR009056">
    <property type="entry name" value="Cyt_c-like_dom"/>
</dbReference>
<evidence type="ECO:0000256" key="3">
    <source>
        <dbReference type="PROSITE-ProRule" id="PRU00433"/>
    </source>
</evidence>
<organism evidence="6 7">
    <name type="scientific">[Torrubiella] hemipterigena</name>
    <dbReference type="NCBI Taxonomy" id="1531966"/>
    <lineage>
        <taxon>Eukaryota</taxon>
        <taxon>Fungi</taxon>
        <taxon>Dikarya</taxon>
        <taxon>Ascomycota</taxon>
        <taxon>Pezizomycotina</taxon>
        <taxon>Sordariomycetes</taxon>
        <taxon>Hypocreomycetidae</taxon>
        <taxon>Hypocreales</taxon>
        <taxon>Clavicipitaceae</taxon>
        <taxon>Clavicipitaceae incertae sedis</taxon>
        <taxon>'Torrubiella' clade</taxon>
    </lineage>
</organism>
<dbReference type="AlphaFoldDB" id="A0A0A1TS88"/>